<dbReference type="RefSeq" id="WP_143064147.1">
    <property type="nucleotide sequence ID" value="NZ_FOFU01000001.1"/>
</dbReference>
<feature type="coiled-coil region" evidence="1">
    <location>
        <begin position="57"/>
        <end position="84"/>
    </location>
</feature>
<evidence type="ECO:0000256" key="1">
    <source>
        <dbReference type="SAM" id="Coils"/>
    </source>
</evidence>
<keyword evidence="3" id="KW-1185">Reference proteome</keyword>
<organism evidence="2 3">
    <name type="scientific">Treponema bryantii</name>
    <dbReference type="NCBI Taxonomy" id="163"/>
    <lineage>
        <taxon>Bacteria</taxon>
        <taxon>Pseudomonadati</taxon>
        <taxon>Spirochaetota</taxon>
        <taxon>Spirochaetia</taxon>
        <taxon>Spirochaetales</taxon>
        <taxon>Treponemataceae</taxon>
        <taxon>Treponema</taxon>
    </lineage>
</organism>
<dbReference type="AlphaFoldDB" id="A0A1H9AYM7"/>
<name>A0A1H9AYM7_9SPIR</name>
<dbReference type="Proteomes" id="UP000182360">
    <property type="component" value="Unassembled WGS sequence"/>
</dbReference>
<evidence type="ECO:0000313" key="2">
    <source>
        <dbReference type="EMBL" id="SEP81709.1"/>
    </source>
</evidence>
<proteinExistence type="predicted"/>
<protein>
    <submittedName>
        <fullName evidence="2">Uncharacterized protein</fullName>
    </submittedName>
</protein>
<accession>A0A1H9AYM7</accession>
<keyword evidence="1" id="KW-0175">Coiled coil</keyword>
<gene>
    <name evidence="2" type="ORF">SAMN04487977_101514</name>
</gene>
<sequence>MSCKYNNCKHCGYKSECEIYKENAELEEKISVLLSCKNCPENKGGFICQKEYENKCLTQKIQYIKELQEENAGLRARLNAINLLTPELQKASNLKTQQLTKAKEIIKEFVKWANWQGNSKCPSFKSIQDKAEQFLKDSEVEK</sequence>
<dbReference type="EMBL" id="FOFU01000001">
    <property type="protein sequence ID" value="SEP81709.1"/>
    <property type="molecule type" value="Genomic_DNA"/>
</dbReference>
<reference evidence="2 3" key="1">
    <citation type="submission" date="2016-10" db="EMBL/GenBank/DDBJ databases">
        <authorList>
            <person name="de Groot N.N."/>
        </authorList>
    </citation>
    <scope>NUCLEOTIDE SEQUENCE [LARGE SCALE GENOMIC DNA]</scope>
    <source>
        <strain evidence="2 3">B25</strain>
    </source>
</reference>
<evidence type="ECO:0000313" key="3">
    <source>
        <dbReference type="Proteomes" id="UP000182360"/>
    </source>
</evidence>